<reference evidence="6" key="1">
    <citation type="submission" date="2022-03" db="EMBL/GenBank/DDBJ databases">
        <authorList>
            <person name="Martin H S."/>
        </authorList>
    </citation>
    <scope>NUCLEOTIDE SEQUENCE</scope>
</reference>
<dbReference type="Pfam" id="PF00379">
    <property type="entry name" value="Chitin_bind_4"/>
    <property type="match status" value="1"/>
</dbReference>
<feature type="chain" id="PRO_5046929154" evidence="5">
    <location>
        <begin position="19"/>
        <end position="194"/>
    </location>
</feature>
<sequence>MHANRTLILLSIIAYGCAEKLDRSYLPPVDAASSGGSPGSLTTPLGLATGASGSPGSKTSTFGQNAATFGQPSVTAPSQGSGAGYGQTAQNAFKQTSSFGQSGIQSSTFTVQPYQSQRAQSDAERNAEILRYENKNDGDSYSYSFETSNGISAEETGVATNGVKAQGGFSYTSDDGEKISVTYTADENGFQPQG</sequence>
<evidence type="ECO:0000256" key="2">
    <source>
        <dbReference type="ARBA" id="ARBA00022729"/>
    </source>
</evidence>
<dbReference type="Proteomes" id="UP000837857">
    <property type="component" value="Chromosome 14"/>
</dbReference>
<feature type="compositionally biased region" description="Low complexity" evidence="4">
    <location>
        <begin position="33"/>
        <end position="47"/>
    </location>
</feature>
<name>A0ABN8HYB6_9NEOP</name>
<evidence type="ECO:0000256" key="4">
    <source>
        <dbReference type="SAM" id="MobiDB-lite"/>
    </source>
</evidence>
<feature type="region of interest" description="Disordered" evidence="4">
    <location>
        <begin position="30"/>
        <end position="87"/>
    </location>
</feature>
<evidence type="ECO:0000256" key="1">
    <source>
        <dbReference type="ARBA" id="ARBA00022460"/>
    </source>
</evidence>
<keyword evidence="7" id="KW-1185">Reference proteome</keyword>
<dbReference type="PRINTS" id="PR00947">
    <property type="entry name" value="CUTICLE"/>
</dbReference>
<feature type="non-terminal residue" evidence="6">
    <location>
        <position position="194"/>
    </location>
</feature>
<feature type="compositionally biased region" description="Polar residues" evidence="4">
    <location>
        <begin position="51"/>
        <end position="80"/>
    </location>
</feature>
<dbReference type="PANTHER" id="PTHR10380">
    <property type="entry name" value="CUTICLE PROTEIN"/>
    <property type="match status" value="1"/>
</dbReference>
<dbReference type="PROSITE" id="PS51155">
    <property type="entry name" value="CHIT_BIND_RR_2"/>
    <property type="match status" value="1"/>
</dbReference>
<dbReference type="EMBL" id="OW152826">
    <property type="protein sequence ID" value="CAH2042024.1"/>
    <property type="molecule type" value="Genomic_DNA"/>
</dbReference>
<dbReference type="PROSITE" id="PS51257">
    <property type="entry name" value="PROKAR_LIPOPROTEIN"/>
    <property type="match status" value="1"/>
</dbReference>
<keyword evidence="1 3" id="KW-0193">Cuticle</keyword>
<dbReference type="InterPro" id="IPR050468">
    <property type="entry name" value="Cuticle_Struct_Prot"/>
</dbReference>
<proteinExistence type="predicted"/>
<dbReference type="PROSITE" id="PS00233">
    <property type="entry name" value="CHIT_BIND_RR_1"/>
    <property type="match status" value="1"/>
</dbReference>
<evidence type="ECO:0000313" key="6">
    <source>
        <dbReference type="EMBL" id="CAH2042024.1"/>
    </source>
</evidence>
<keyword evidence="2 5" id="KW-0732">Signal</keyword>
<evidence type="ECO:0000313" key="7">
    <source>
        <dbReference type="Proteomes" id="UP000837857"/>
    </source>
</evidence>
<evidence type="ECO:0000256" key="3">
    <source>
        <dbReference type="PROSITE-ProRule" id="PRU00497"/>
    </source>
</evidence>
<feature type="signal peptide" evidence="5">
    <location>
        <begin position="1"/>
        <end position="18"/>
    </location>
</feature>
<dbReference type="PANTHER" id="PTHR10380:SF238">
    <property type="entry name" value="CUTICULAR PROTEIN 65EA-RELATED"/>
    <property type="match status" value="1"/>
</dbReference>
<organism evidence="6 7">
    <name type="scientific">Iphiclides podalirius</name>
    <name type="common">scarce swallowtail</name>
    <dbReference type="NCBI Taxonomy" id="110791"/>
    <lineage>
        <taxon>Eukaryota</taxon>
        <taxon>Metazoa</taxon>
        <taxon>Ecdysozoa</taxon>
        <taxon>Arthropoda</taxon>
        <taxon>Hexapoda</taxon>
        <taxon>Insecta</taxon>
        <taxon>Pterygota</taxon>
        <taxon>Neoptera</taxon>
        <taxon>Endopterygota</taxon>
        <taxon>Lepidoptera</taxon>
        <taxon>Glossata</taxon>
        <taxon>Ditrysia</taxon>
        <taxon>Papilionoidea</taxon>
        <taxon>Papilionidae</taxon>
        <taxon>Papilioninae</taxon>
        <taxon>Iphiclides</taxon>
    </lineage>
</organism>
<dbReference type="InterPro" id="IPR031311">
    <property type="entry name" value="CHIT_BIND_RR_consensus"/>
</dbReference>
<accession>A0ABN8HYB6</accession>
<gene>
    <name evidence="6" type="ORF">IPOD504_LOCUS3534</name>
</gene>
<dbReference type="InterPro" id="IPR000618">
    <property type="entry name" value="Insect_cuticle"/>
</dbReference>
<protein>
    <submittedName>
        <fullName evidence="6">Uncharacterized protein</fullName>
    </submittedName>
</protein>
<evidence type="ECO:0000256" key="5">
    <source>
        <dbReference type="SAM" id="SignalP"/>
    </source>
</evidence>